<name>A0A6A6Z474_9PEZI</name>
<dbReference type="RefSeq" id="XP_033582417.1">
    <property type="nucleotide sequence ID" value="XM_033713202.1"/>
</dbReference>
<dbReference type="PANTHER" id="PTHR13774">
    <property type="entry name" value="PHENAZINE BIOSYNTHESIS PROTEIN"/>
    <property type="match status" value="1"/>
</dbReference>
<dbReference type="GeneID" id="54454095"/>
<dbReference type="Proteomes" id="UP000504636">
    <property type="component" value="Unplaced"/>
</dbReference>
<evidence type="ECO:0000313" key="2">
    <source>
        <dbReference type="EMBL" id="KAF2815453.1"/>
    </source>
</evidence>
<dbReference type="GO" id="GO:0016853">
    <property type="term" value="F:isomerase activity"/>
    <property type="evidence" value="ECO:0007669"/>
    <property type="project" value="TreeGrafter"/>
</dbReference>
<dbReference type="Pfam" id="PF02567">
    <property type="entry name" value="PhzC-PhzF"/>
    <property type="match status" value="2"/>
</dbReference>
<evidence type="ECO:0000313" key="3">
    <source>
        <dbReference type="Proteomes" id="UP000504636"/>
    </source>
</evidence>
<dbReference type="GO" id="GO:0005737">
    <property type="term" value="C:cytoplasm"/>
    <property type="evidence" value="ECO:0007669"/>
    <property type="project" value="TreeGrafter"/>
</dbReference>
<dbReference type="EMBL" id="MU003694">
    <property type="protein sequence ID" value="KAF2815453.1"/>
    <property type="molecule type" value="Genomic_DNA"/>
</dbReference>
<dbReference type="NCBIfam" id="TIGR00654">
    <property type="entry name" value="PhzF_family"/>
    <property type="match status" value="1"/>
</dbReference>
<dbReference type="PIRSF" id="PIRSF016184">
    <property type="entry name" value="PhzC_PhzF"/>
    <property type="match status" value="1"/>
</dbReference>
<organism evidence="2">
    <name type="scientific">Mytilinidion resinicola</name>
    <dbReference type="NCBI Taxonomy" id="574789"/>
    <lineage>
        <taxon>Eukaryota</taxon>
        <taxon>Fungi</taxon>
        <taxon>Dikarya</taxon>
        <taxon>Ascomycota</taxon>
        <taxon>Pezizomycotina</taxon>
        <taxon>Dothideomycetes</taxon>
        <taxon>Pleosporomycetidae</taxon>
        <taxon>Mytilinidiales</taxon>
        <taxon>Mytilinidiaceae</taxon>
        <taxon>Mytilinidion</taxon>
    </lineage>
</organism>
<reference evidence="4" key="3">
    <citation type="submission" date="2025-04" db="UniProtKB">
        <authorList>
            <consortium name="RefSeq"/>
        </authorList>
    </citation>
    <scope>IDENTIFICATION</scope>
    <source>
        <strain evidence="4">CBS 304.34</strain>
    </source>
</reference>
<dbReference type="Gene3D" id="3.10.310.10">
    <property type="entry name" value="Diaminopimelate Epimerase, Chain A, domain 1"/>
    <property type="match status" value="2"/>
</dbReference>
<gene>
    <name evidence="2 4" type="ORF">BDZ99DRAFT_196395</name>
</gene>
<protein>
    <submittedName>
        <fullName evidence="2 4">Diaminopimelate epimerase-like protein</fullName>
    </submittedName>
</protein>
<dbReference type="SUPFAM" id="SSF54506">
    <property type="entry name" value="Diaminopimelate epimerase-like"/>
    <property type="match status" value="1"/>
</dbReference>
<reference evidence="4" key="2">
    <citation type="submission" date="2020-04" db="EMBL/GenBank/DDBJ databases">
        <authorList>
            <consortium name="NCBI Genome Project"/>
        </authorList>
    </citation>
    <scope>NUCLEOTIDE SEQUENCE</scope>
    <source>
        <strain evidence="4">CBS 304.34</strain>
    </source>
</reference>
<feature type="active site" evidence="1">
    <location>
        <position position="58"/>
    </location>
</feature>
<keyword evidence="3" id="KW-1185">Reference proteome</keyword>
<sequence length="324" mass="34957">MPLPTSHTRDLEFSILDVFTSTRFAGNPLAIVFLPPTSEYNPTQSQLQAIASEFNLSETIFLHQPDDSDITHAIQRARIFTSTREILFAGHPTIGAAAYLLIQNPRQHVLKSLVPGAGPIPIALADGKEGFVEAIVPHTYHEHAQRCPAARLLALHSTLAPFVGAEQTFPVVSIVKGMTWVLVELASLEALAAAKLGNAAAMIMGDGGLLDEGWEYVAPMGAYFYVRSPEGEGVEQGVETVRTRYMVRQIEDPATGSAASALTGYLSLKEEGERGGKRGWKIVQGVEMGRRSEIGVEVKVEGGKIEEIEISGTAVVVSEGRIRV</sequence>
<dbReference type="OrthoDB" id="75169at2759"/>
<dbReference type="InterPro" id="IPR003719">
    <property type="entry name" value="Phenazine_PhzF-like"/>
</dbReference>
<reference evidence="2 4" key="1">
    <citation type="journal article" date="2020" name="Stud. Mycol.">
        <title>101 Dothideomycetes genomes: a test case for predicting lifestyles and emergence of pathogens.</title>
        <authorList>
            <person name="Haridas S."/>
            <person name="Albert R."/>
            <person name="Binder M."/>
            <person name="Bloem J."/>
            <person name="Labutti K."/>
            <person name="Salamov A."/>
            <person name="Andreopoulos B."/>
            <person name="Baker S."/>
            <person name="Barry K."/>
            <person name="Bills G."/>
            <person name="Bluhm B."/>
            <person name="Cannon C."/>
            <person name="Castanera R."/>
            <person name="Culley D."/>
            <person name="Daum C."/>
            <person name="Ezra D."/>
            <person name="Gonzalez J."/>
            <person name="Henrissat B."/>
            <person name="Kuo A."/>
            <person name="Liang C."/>
            <person name="Lipzen A."/>
            <person name="Lutzoni F."/>
            <person name="Magnuson J."/>
            <person name="Mondo S."/>
            <person name="Nolan M."/>
            <person name="Ohm R."/>
            <person name="Pangilinan J."/>
            <person name="Park H.-J."/>
            <person name="Ramirez L."/>
            <person name="Alfaro M."/>
            <person name="Sun H."/>
            <person name="Tritt A."/>
            <person name="Yoshinaga Y."/>
            <person name="Zwiers L.-H."/>
            <person name="Turgeon B."/>
            <person name="Goodwin S."/>
            <person name="Spatafora J."/>
            <person name="Crous P."/>
            <person name="Grigoriev I."/>
        </authorList>
    </citation>
    <scope>NUCLEOTIDE SEQUENCE</scope>
    <source>
        <strain evidence="2 4">CBS 304.34</strain>
    </source>
</reference>
<evidence type="ECO:0000313" key="4">
    <source>
        <dbReference type="RefSeq" id="XP_033582417.1"/>
    </source>
</evidence>
<proteinExistence type="predicted"/>
<dbReference type="PANTHER" id="PTHR13774:SF32">
    <property type="entry name" value="ANTISENSE-ENHANCING SEQUENCE 1"/>
    <property type="match status" value="1"/>
</dbReference>
<accession>A0A6A6Z474</accession>
<evidence type="ECO:0000256" key="1">
    <source>
        <dbReference type="PIRSR" id="PIRSR016184-1"/>
    </source>
</evidence>
<dbReference type="AlphaFoldDB" id="A0A6A6Z474"/>